<dbReference type="GO" id="GO:0005085">
    <property type="term" value="F:guanyl-nucleotide exchange factor activity"/>
    <property type="evidence" value="ECO:0007669"/>
    <property type="project" value="UniProtKB-UniRule"/>
</dbReference>
<sequence length="97" mass="11179">MVDTEFWYTEVGSRAEGRSKSAKQSKRWWLPLPQVPKTGLSDSGRKRFLHQRKVVYQVLKAAKSINENILLEMPVPTIIKDALPKVSMISLDTMFHH</sequence>
<dbReference type="PROSITE" id="PS51334">
    <property type="entry name" value="PRONE"/>
    <property type="match status" value="1"/>
</dbReference>
<dbReference type="AlphaFoldDB" id="A0A2P2KHD4"/>
<dbReference type="EMBL" id="GGEC01024639">
    <property type="protein sequence ID" value="MBX05123.1"/>
    <property type="molecule type" value="Transcribed_RNA"/>
</dbReference>
<proteinExistence type="predicted"/>
<evidence type="ECO:0000313" key="4">
    <source>
        <dbReference type="EMBL" id="MBX05123.1"/>
    </source>
</evidence>
<feature type="domain" description="PRONE" evidence="3">
    <location>
        <begin position="1"/>
        <end position="97"/>
    </location>
</feature>
<dbReference type="Pfam" id="PF03759">
    <property type="entry name" value="PRONE"/>
    <property type="match status" value="1"/>
</dbReference>
<reference evidence="4" key="1">
    <citation type="submission" date="2018-02" db="EMBL/GenBank/DDBJ databases">
        <title>Rhizophora mucronata_Transcriptome.</title>
        <authorList>
            <person name="Meera S.P."/>
            <person name="Sreeshan A."/>
            <person name="Augustine A."/>
        </authorList>
    </citation>
    <scope>NUCLEOTIDE SEQUENCE</scope>
    <source>
        <tissue evidence="4">Leaf</tissue>
    </source>
</reference>
<evidence type="ECO:0000259" key="3">
    <source>
        <dbReference type="PROSITE" id="PS51334"/>
    </source>
</evidence>
<dbReference type="PANTHER" id="PTHR33101:SF2">
    <property type="entry name" value="ROP GUANINE NUCLEOTIDE EXCHANGE FACTOR 14"/>
    <property type="match status" value="1"/>
</dbReference>
<accession>A0A2P2KHD4</accession>
<keyword evidence="1 2" id="KW-0344">Guanine-nucleotide releasing factor</keyword>
<evidence type="ECO:0000256" key="1">
    <source>
        <dbReference type="ARBA" id="ARBA00022658"/>
    </source>
</evidence>
<protein>
    <recommendedName>
        <fullName evidence="3">PRONE domain-containing protein</fullName>
    </recommendedName>
</protein>
<dbReference type="InterPro" id="IPR038937">
    <property type="entry name" value="RopGEF"/>
</dbReference>
<organism evidence="4">
    <name type="scientific">Rhizophora mucronata</name>
    <name type="common">Asiatic mangrove</name>
    <dbReference type="NCBI Taxonomy" id="61149"/>
    <lineage>
        <taxon>Eukaryota</taxon>
        <taxon>Viridiplantae</taxon>
        <taxon>Streptophyta</taxon>
        <taxon>Embryophyta</taxon>
        <taxon>Tracheophyta</taxon>
        <taxon>Spermatophyta</taxon>
        <taxon>Magnoliopsida</taxon>
        <taxon>eudicotyledons</taxon>
        <taxon>Gunneridae</taxon>
        <taxon>Pentapetalae</taxon>
        <taxon>rosids</taxon>
        <taxon>fabids</taxon>
        <taxon>Malpighiales</taxon>
        <taxon>Rhizophoraceae</taxon>
        <taxon>Rhizophora</taxon>
    </lineage>
</organism>
<dbReference type="PANTHER" id="PTHR33101">
    <property type="entry name" value="ROP GUANINE NUCLEOTIDE EXCHANGE FACTOR 1"/>
    <property type="match status" value="1"/>
</dbReference>
<evidence type="ECO:0000256" key="2">
    <source>
        <dbReference type="PROSITE-ProRule" id="PRU00663"/>
    </source>
</evidence>
<dbReference type="InterPro" id="IPR005512">
    <property type="entry name" value="PRONE_dom"/>
</dbReference>
<dbReference type="Gene3D" id="1.20.58.2010">
    <property type="entry name" value="PRONE domain, subdomain 1"/>
    <property type="match status" value="1"/>
</dbReference>
<name>A0A2P2KHD4_RHIMU</name>